<accession>A0A2J5HYH2</accession>
<reference evidence="2" key="1">
    <citation type="submission" date="2017-12" db="EMBL/GenBank/DDBJ databases">
        <authorList>
            <consortium name="DOE Joint Genome Institute"/>
            <person name="Mondo S.J."/>
            <person name="Kjaerbolling I."/>
            <person name="Vesth T.C."/>
            <person name="Frisvad J.C."/>
            <person name="Nybo J.L."/>
            <person name="Theobald S."/>
            <person name="Kuo A."/>
            <person name="Bowyer P."/>
            <person name="Matsuda Y."/>
            <person name="Lyhne E.K."/>
            <person name="Kogle M.E."/>
            <person name="Clum A."/>
            <person name="Lipzen A."/>
            <person name="Salamov A."/>
            <person name="Ngan C.Y."/>
            <person name="Daum C."/>
            <person name="Chiniquy J."/>
            <person name="Barry K."/>
            <person name="LaButti K."/>
            <person name="Haridas S."/>
            <person name="Simmons B.A."/>
            <person name="Magnuson J.K."/>
            <person name="Mortensen U.H."/>
            <person name="Larsen T.O."/>
            <person name="Grigoriev I.V."/>
            <person name="Baker S.E."/>
            <person name="Andersen M.R."/>
            <person name="Nordberg H.P."/>
            <person name="Cantor M.N."/>
            <person name="Hua S.X."/>
        </authorList>
    </citation>
    <scope>NUCLEOTIDE SEQUENCE [LARGE SCALE GENOMIC DNA]</scope>
    <source>
        <strain evidence="2">IBT 19404</strain>
    </source>
</reference>
<protein>
    <submittedName>
        <fullName evidence="1">Uncharacterized protein</fullName>
    </submittedName>
</protein>
<evidence type="ECO:0000313" key="1">
    <source>
        <dbReference type="EMBL" id="PLN82373.1"/>
    </source>
</evidence>
<proteinExistence type="predicted"/>
<dbReference type="Proteomes" id="UP000235023">
    <property type="component" value="Unassembled WGS sequence"/>
</dbReference>
<organism evidence="1 2">
    <name type="scientific">Aspergillus taichungensis</name>
    <dbReference type="NCBI Taxonomy" id="482145"/>
    <lineage>
        <taxon>Eukaryota</taxon>
        <taxon>Fungi</taxon>
        <taxon>Dikarya</taxon>
        <taxon>Ascomycota</taxon>
        <taxon>Pezizomycotina</taxon>
        <taxon>Eurotiomycetes</taxon>
        <taxon>Eurotiomycetidae</taxon>
        <taxon>Eurotiales</taxon>
        <taxon>Aspergillaceae</taxon>
        <taxon>Aspergillus</taxon>
        <taxon>Aspergillus subgen. Circumdati</taxon>
    </lineage>
</organism>
<dbReference type="AlphaFoldDB" id="A0A2J5HYH2"/>
<evidence type="ECO:0000313" key="2">
    <source>
        <dbReference type="Proteomes" id="UP000235023"/>
    </source>
</evidence>
<dbReference type="EMBL" id="KZ559527">
    <property type="protein sequence ID" value="PLN82373.1"/>
    <property type="molecule type" value="Genomic_DNA"/>
</dbReference>
<sequence length="128" mass="14442">MQLILDPNQEAVRPTLGRVSCPTVPFCRRVTFIVVVVWVQSICKVYAATEPHPGQSWSANRLPAWLLDLAWVLFLQSLTERTGLWCHYLEDPSRRCRGGGAASFSLSRGSGLLRCTCHERCCSFCRSR</sequence>
<keyword evidence="2" id="KW-1185">Reference proteome</keyword>
<gene>
    <name evidence="1" type="ORF">BDW42DRAFT_80108</name>
</gene>
<name>A0A2J5HYH2_9EURO</name>